<feature type="domain" description="Ig-like" evidence="11">
    <location>
        <begin position="242"/>
        <end position="330"/>
    </location>
</feature>
<dbReference type="InterPro" id="IPR003599">
    <property type="entry name" value="Ig_sub"/>
</dbReference>
<dbReference type="InterPro" id="IPR003598">
    <property type="entry name" value="Ig_sub2"/>
</dbReference>
<dbReference type="GO" id="GO:0003993">
    <property type="term" value="F:acid phosphatase activity"/>
    <property type="evidence" value="ECO:0007669"/>
    <property type="project" value="InterPro"/>
</dbReference>
<dbReference type="CDD" id="cd00063">
    <property type="entry name" value="FN3"/>
    <property type="match status" value="1"/>
</dbReference>
<dbReference type="InterPro" id="IPR013783">
    <property type="entry name" value="Ig-like_fold"/>
</dbReference>
<dbReference type="GO" id="GO:0050808">
    <property type="term" value="P:synapse organization"/>
    <property type="evidence" value="ECO:0007669"/>
    <property type="project" value="TreeGrafter"/>
</dbReference>
<feature type="chain" id="PRO_5043699082" description="Protein amalgam-like" evidence="10">
    <location>
        <begin position="20"/>
        <end position="471"/>
    </location>
</feature>
<dbReference type="InterPro" id="IPR007110">
    <property type="entry name" value="Ig-like_dom"/>
</dbReference>
<dbReference type="SMART" id="SM00409">
    <property type="entry name" value="IG"/>
    <property type="match status" value="3"/>
</dbReference>
<accession>A0AAW0V6B7</accession>
<dbReference type="SUPFAM" id="SSF48726">
    <property type="entry name" value="Immunoglobulin"/>
    <property type="match status" value="3"/>
</dbReference>
<keyword evidence="5" id="KW-0130">Cell adhesion</keyword>
<comment type="caution">
    <text evidence="13">The sequence shown here is derived from an EMBL/GenBank/DDBJ whole genome shotgun (WGS) entry which is preliminary data.</text>
</comment>
<dbReference type="InterPro" id="IPR003961">
    <property type="entry name" value="FN3_dom"/>
</dbReference>
<keyword evidence="4" id="KW-0677">Repeat</keyword>
<evidence type="ECO:0000256" key="7">
    <source>
        <dbReference type="ARBA" id="ARBA00023136"/>
    </source>
</evidence>
<dbReference type="SUPFAM" id="SSF49265">
    <property type="entry name" value="Fibronectin type III"/>
    <property type="match status" value="1"/>
</dbReference>
<dbReference type="InterPro" id="IPR013098">
    <property type="entry name" value="Ig_I-set"/>
</dbReference>
<evidence type="ECO:0000256" key="4">
    <source>
        <dbReference type="ARBA" id="ARBA00022737"/>
    </source>
</evidence>
<dbReference type="GO" id="GO:0043025">
    <property type="term" value="C:neuronal cell body"/>
    <property type="evidence" value="ECO:0007669"/>
    <property type="project" value="TreeGrafter"/>
</dbReference>
<feature type="signal peptide" evidence="10">
    <location>
        <begin position="1"/>
        <end position="19"/>
    </location>
</feature>
<evidence type="ECO:0000313" key="14">
    <source>
        <dbReference type="Proteomes" id="UP001487740"/>
    </source>
</evidence>
<evidence type="ECO:0000256" key="10">
    <source>
        <dbReference type="SAM" id="SignalP"/>
    </source>
</evidence>
<name>A0AAW0V6B7_SCYPA</name>
<evidence type="ECO:0000259" key="12">
    <source>
        <dbReference type="PROSITE" id="PS50853"/>
    </source>
</evidence>
<dbReference type="EMBL" id="JARAKH010000001">
    <property type="protein sequence ID" value="KAK8407740.1"/>
    <property type="molecule type" value="Genomic_DNA"/>
</dbReference>
<evidence type="ECO:0000313" key="13">
    <source>
        <dbReference type="EMBL" id="KAK8407740.1"/>
    </source>
</evidence>
<feature type="domain" description="Ig-like" evidence="11">
    <location>
        <begin position="151"/>
        <end position="237"/>
    </location>
</feature>
<reference evidence="13 14" key="1">
    <citation type="submission" date="2023-03" db="EMBL/GenBank/DDBJ databases">
        <title>High-quality genome of Scylla paramamosain provides insights in environmental adaptation.</title>
        <authorList>
            <person name="Zhang L."/>
        </authorList>
    </citation>
    <scope>NUCLEOTIDE SEQUENCE [LARGE SCALE GENOMIC DNA]</scope>
    <source>
        <strain evidence="13">LZ_2023a</strain>
        <tissue evidence="13">Muscle</tissue>
    </source>
</reference>
<keyword evidence="2" id="KW-0812">Transmembrane</keyword>
<dbReference type="GO" id="GO:0007156">
    <property type="term" value="P:homophilic cell adhesion via plasma membrane adhesion molecules"/>
    <property type="evidence" value="ECO:0007669"/>
    <property type="project" value="TreeGrafter"/>
</dbReference>
<dbReference type="Pfam" id="PF16656">
    <property type="entry name" value="Pur_ac_phosph_N"/>
    <property type="match status" value="1"/>
</dbReference>
<evidence type="ECO:0000256" key="5">
    <source>
        <dbReference type="ARBA" id="ARBA00022889"/>
    </source>
</evidence>
<keyword evidence="7" id="KW-0472">Membrane</keyword>
<dbReference type="PANTHER" id="PTHR45080">
    <property type="entry name" value="CONTACTIN 5"/>
    <property type="match status" value="1"/>
</dbReference>
<evidence type="ECO:0000256" key="8">
    <source>
        <dbReference type="ARBA" id="ARBA00023157"/>
    </source>
</evidence>
<dbReference type="AlphaFoldDB" id="A0AAW0V6B7"/>
<sequence>MIRLLCNVFLLASVASAHSQQDLLDRYMYEQQAAEEQNQDEEGHVGSETLLPSFTAASQHFSVEVGGDITFPCQVKNQGSHVLMFKHALPNGEHRMLFVGNMALKPSKRLIKSGNSFTLRGVRRSHAGKYVCRIETSPAIELIHTLDVQYPATVRRVSPAVQQVVQGSSVTLECQADGNPPAAISWSRQQGHLPSGAQAVEGLSLTLEGVDRHVEGTYVCTASNGVGQPSATTMAIEVQYPPDVITEEAILHTGEGDEASLTCVVHGRPTPTITWTKEDNPVILDSHVSYHHSLHRHTLTISTVSQNDFGDYSCTAKNALGSIKKTLRLTGVPKVPRITSSPAGADRTSYTIAWRTESHTPIVMYRLQYRIFMGYPHDQSENQWSVSLHSAQATGRGSSGPEQYMSHTLQGLHPSTDYELTVAVENKFGWSARSEVFRFYTKKAGKSSAISASQLIVFLLAVFSSLTAHCL</sequence>
<gene>
    <name evidence="13" type="ORF">O3P69_002352</name>
</gene>
<dbReference type="InterPro" id="IPR050958">
    <property type="entry name" value="Cell_Adh-Cytoskel_Orgn"/>
</dbReference>
<feature type="domain" description="Fibronectin type-III" evidence="12">
    <location>
        <begin position="332"/>
        <end position="444"/>
    </location>
</feature>
<dbReference type="SMART" id="SM00060">
    <property type="entry name" value="FN3"/>
    <property type="match status" value="1"/>
</dbReference>
<keyword evidence="14" id="KW-1185">Reference proteome</keyword>
<dbReference type="InterPro" id="IPR015914">
    <property type="entry name" value="PAPs_N"/>
</dbReference>
<evidence type="ECO:0000256" key="1">
    <source>
        <dbReference type="ARBA" id="ARBA00004167"/>
    </source>
</evidence>
<evidence type="ECO:0000256" key="2">
    <source>
        <dbReference type="ARBA" id="ARBA00022692"/>
    </source>
</evidence>
<dbReference type="GO" id="GO:0008046">
    <property type="term" value="F:axon guidance receptor activity"/>
    <property type="evidence" value="ECO:0007669"/>
    <property type="project" value="TreeGrafter"/>
</dbReference>
<evidence type="ECO:0000256" key="6">
    <source>
        <dbReference type="ARBA" id="ARBA00022989"/>
    </source>
</evidence>
<organism evidence="13 14">
    <name type="scientific">Scylla paramamosain</name>
    <name type="common">Mud crab</name>
    <dbReference type="NCBI Taxonomy" id="85552"/>
    <lineage>
        <taxon>Eukaryota</taxon>
        <taxon>Metazoa</taxon>
        <taxon>Ecdysozoa</taxon>
        <taxon>Arthropoda</taxon>
        <taxon>Crustacea</taxon>
        <taxon>Multicrustacea</taxon>
        <taxon>Malacostraca</taxon>
        <taxon>Eumalacostraca</taxon>
        <taxon>Eucarida</taxon>
        <taxon>Decapoda</taxon>
        <taxon>Pleocyemata</taxon>
        <taxon>Brachyura</taxon>
        <taxon>Eubrachyura</taxon>
        <taxon>Portunoidea</taxon>
        <taxon>Portunidae</taxon>
        <taxon>Portuninae</taxon>
        <taxon>Scylla</taxon>
    </lineage>
</organism>
<evidence type="ECO:0008006" key="15">
    <source>
        <dbReference type="Google" id="ProtNLM"/>
    </source>
</evidence>
<comment type="subcellular location">
    <subcellularLocation>
        <location evidence="1">Membrane</location>
        <topology evidence="1">Single-pass membrane protein</topology>
    </subcellularLocation>
</comment>
<evidence type="ECO:0000259" key="11">
    <source>
        <dbReference type="PROSITE" id="PS50835"/>
    </source>
</evidence>
<feature type="domain" description="Ig-like" evidence="11">
    <location>
        <begin position="52"/>
        <end position="143"/>
    </location>
</feature>
<dbReference type="GO" id="GO:0030424">
    <property type="term" value="C:axon"/>
    <property type="evidence" value="ECO:0007669"/>
    <property type="project" value="TreeGrafter"/>
</dbReference>
<dbReference type="CDD" id="cd00096">
    <property type="entry name" value="Ig"/>
    <property type="match status" value="1"/>
</dbReference>
<dbReference type="Pfam" id="PF13927">
    <property type="entry name" value="Ig_3"/>
    <property type="match status" value="1"/>
</dbReference>
<keyword evidence="6" id="KW-1133">Transmembrane helix</keyword>
<dbReference type="InterPro" id="IPR036179">
    <property type="entry name" value="Ig-like_dom_sf"/>
</dbReference>
<dbReference type="Pfam" id="PF07679">
    <property type="entry name" value="I-set"/>
    <property type="match status" value="1"/>
</dbReference>
<evidence type="ECO:0000256" key="3">
    <source>
        <dbReference type="ARBA" id="ARBA00022729"/>
    </source>
</evidence>
<dbReference type="SMART" id="SM00408">
    <property type="entry name" value="IGc2"/>
    <property type="match status" value="3"/>
</dbReference>
<keyword evidence="3 10" id="KW-0732">Signal</keyword>
<dbReference type="PANTHER" id="PTHR45080:SF33">
    <property type="entry name" value="IG-LIKE DOMAIN-CONTAINING PROTEIN"/>
    <property type="match status" value="1"/>
</dbReference>
<keyword evidence="9" id="KW-0393">Immunoglobulin domain</keyword>
<protein>
    <recommendedName>
        <fullName evidence="15">Protein amalgam-like</fullName>
    </recommendedName>
</protein>
<dbReference type="Gene3D" id="2.60.40.10">
    <property type="entry name" value="Immunoglobulins"/>
    <property type="match status" value="4"/>
</dbReference>
<dbReference type="FunFam" id="2.60.40.10:FF:000017">
    <property type="entry name" value="Down syndrome cell adhesion molecule b"/>
    <property type="match status" value="1"/>
</dbReference>
<dbReference type="GO" id="GO:0046872">
    <property type="term" value="F:metal ion binding"/>
    <property type="evidence" value="ECO:0007669"/>
    <property type="project" value="InterPro"/>
</dbReference>
<dbReference type="GO" id="GO:0005886">
    <property type="term" value="C:plasma membrane"/>
    <property type="evidence" value="ECO:0007669"/>
    <property type="project" value="TreeGrafter"/>
</dbReference>
<dbReference type="PROSITE" id="PS50853">
    <property type="entry name" value="FN3"/>
    <property type="match status" value="1"/>
</dbReference>
<keyword evidence="8" id="KW-1015">Disulfide bond</keyword>
<dbReference type="Proteomes" id="UP001487740">
    <property type="component" value="Unassembled WGS sequence"/>
</dbReference>
<dbReference type="InterPro" id="IPR036116">
    <property type="entry name" value="FN3_sf"/>
</dbReference>
<proteinExistence type="predicted"/>
<dbReference type="PROSITE" id="PS50835">
    <property type="entry name" value="IG_LIKE"/>
    <property type="match status" value="3"/>
</dbReference>
<evidence type="ECO:0000256" key="9">
    <source>
        <dbReference type="ARBA" id="ARBA00023319"/>
    </source>
</evidence>